<accession>A0A1L9S0Z0</accession>
<dbReference type="PANTHER" id="PTHR46910:SF3">
    <property type="entry name" value="HALOTOLERANCE PROTEIN 9-RELATED"/>
    <property type="match status" value="1"/>
</dbReference>
<dbReference type="InterPro" id="IPR050987">
    <property type="entry name" value="AtrR-like"/>
</dbReference>
<dbReference type="PANTHER" id="PTHR46910">
    <property type="entry name" value="TRANSCRIPTION FACTOR PDR1"/>
    <property type="match status" value="1"/>
</dbReference>
<dbReference type="GO" id="GO:0008270">
    <property type="term" value="F:zinc ion binding"/>
    <property type="evidence" value="ECO:0007669"/>
    <property type="project" value="InterPro"/>
</dbReference>
<dbReference type="InterPro" id="IPR007219">
    <property type="entry name" value="XnlR_reg_dom"/>
</dbReference>
<evidence type="ECO:0000259" key="6">
    <source>
        <dbReference type="SMART" id="SM00906"/>
    </source>
</evidence>
<reference evidence="8" key="1">
    <citation type="journal article" date="2017" name="Genome Biol.">
        <title>Comparative genomics reveals high biological diversity and specific adaptations in the industrially and medically important fungal genus Aspergillus.</title>
        <authorList>
            <person name="de Vries R.P."/>
            <person name="Riley R."/>
            <person name="Wiebenga A."/>
            <person name="Aguilar-Osorio G."/>
            <person name="Amillis S."/>
            <person name="Uchima C.A."/>
            <person name="Anderluh G."/>
            <person name="Asadollahi M."/>
            <person name="Askin M."/>
            <person name="Barry K."/>
            <person name="Battaglia E."/>
            <person name="Bayram O."/>
            <person name="Benocci T."/>
            <person name="Braus-Stromeyer S.A."/>
            <person name="Caldana C."/>
            <person name="Canovas D."/>
            <person name="Cerqueira G.C."/>
            <person name="Chen F."/>
            <person name="Chen W."/>
            <person name="Choi C."/>
            <person name="Clum A."/>
            <person name="Dos Santos R.A."/>
            <person name="Damasio A.R."/>
            <person name="Diallinas G."/>
            <person name="Emri T."/>
            <person name="Fekete E."/>
            <person name="Flipphi M."/>
            <person name="Freyberg S."/>
            <person name="Gallo A."/>
            <person name="Gournas C."/>
            <person name="Habgood R."/>
            <person name="Hainaut M."/>
            <person name="Harispe M.L."/>
            <person name="Henrissat B."/>
            <person name="Hilden K.S."/>
            <person name="Hope R."/>
            <person name="Hossain A."/>
            <person name="Karabika E."/>
            <person name="Karaffa L."/>
            <person name="Karanyi Z."/>
            <person name="Krasevec N."/>
            <person name="Kuo A."/>
            <person name="Kusch H."/>
            <person name="LaButti K."/>
            <person name="Lagendijk E.L."/>
            <person name="Lapidus A."/>
            <person name="Levasseur A."/>
            <person name="Lindquist E."/>
            <person name="Lipzen A."/>
            <person name="Logrieco A.F."/>
            <person name="MacCabe A."/>
            <person name="Maekelae M.R."/>
            <person name="Malavazi I."/>
            <person name="Melin P."/>
            <person name="Meyer V."/>
            <person name="Mielnichuk N."/>
            <person name="Miskei M."/>
            <person name="Molnar A.P."/>
            <person name="Mule G."/>
            <person name="Ngan C.Y."/>
            <person name="Orejas M."/>
            <person name="Orosz E."/>
            <person name="Ouedraogo J.P."/>
            <person name="Overkamp K.M."/>
            <person name="Park H.-S."/>
            <person name="Perrone G."/>
            <person name="Piumi F."/>
            <person name="Punt P.J."/>
            <person name="Ram A.F."/>
            <person name="Ramon A."/>
            <person name="Rauscher S."/>
            <person name="Record E."/>
            <person name="Riano-Pachon D.M."/>
            <person name="Robert V."/>
            <person name="Roehrig J."/>
            <person name="Ruller R."/>
            <person name="Salamov A."/>
            <person name="Salih N.S."/>
            <person name="Samson R.A."/>
            <person name="Sandor E."/>
            <person name="Sanguinetti M."/>
            <person name="Schuetze T."/>
            <person name="Sepcic K."/>
            <person name="Shelest E."/>
            <person name="Sherlock G."/>
            <person name="Sophianopoulou V."/>
            <person name="Squina F.M."/>
            <person name="Sun H."/>
            <person name="Susca A."/>
            <person name="Todd R.B."/>
            <person name="Tsang A."/>
            <person name="Unkles S.E."/>
            <person name="van de Wiele N."/>
            <person name="van Rossen-Uffink D."/>
            <person name="Oliveira J.V."/>
            <person name="Vesth T.C."/>
            <person name="Visser J."/>
            <person name="Yu J.-H."/>
            <person name="Zhou M."/>
            <person name="Andersen M.R."/>
            <person name="Archer D.B."/>
            <person name="Baker S.E."/>
            <person name="Benoit I."/>
            <person name="Brakhage A.A."/>
            <person name="Braus G.H."/>
            <person name="Fischer R."/>
            <person name="Frisvad J.C."/>
            <person name="Goldman G.H."/>
            <person name="Houbraken J."/>
            <person name="Oakley B."/>
            <person name="Pocsi I."/>
            <person name="Scazzocchio C."/>
            <person name="Seiboth B."/>
            <person name="vanKuyk P.A."/>
            <person name="Wortman J."/>
            <person name="Dyer P.S."/>
            <person name="Grigoriev I.V."/>
        </authorList>
    </citation>
    <scope>NUCLEOTIDE SEQUENCE [LARGE SCALE GENOMIC DNA]</scope>
    <source>
        <strain evidence="8">DTO 134E9</strain>
    </source>
</reference>
<evidence type="ECO:0000313" key="7">
    <source>
        <dbReference type="EMBL" id="OJJ40830.1"/>
    </source>
</evidence>
<dbReference type="OrthoDB" id="4474140at2759"/>
<dbReference type="STRING" id="1073089.A0A1L9S0Z0"/>
<sequence>MQSGFQCSCCQTANATCTFSKKLKRRTKPRRHVEQQDKIIENLKIQNEKLKQQLEQVIAINSKPGNPGGSTLGANVPRSPHFAQAQLLPFTLGSGTSDTLQESEQPIIKHLGRLVSSSSGTQRFAGSTTGIHFIHSAEKVYKTCFNTAEEFPEPVYRLHCLGPLTRPHQTEPHVNQSELQQPYFVLDGPRTSNGSSLNHSNECHIYYEKACQLARLGLKRGDLTELQSVILTCLYLQITRHHSTWIQTSGQAVRLAQSLGLHRHARRFTFCRGDVELRKRVWWCVYAVDIASSIVHGLPKVIQDDDVDNDLPVDADLEDCTATEIPLPLPGESTNFGIFITYIKLLRIMSTCLKTLYTTTKRRNGVAKITALDQELSVWRNSIGNFKDRDTASEHEKGIVEDVYANSSYHAFEIPFLHLLSNVCMLLIHLPALTFEPAHPQFAKSLGSSVRAGLNILIILSRNHSNRRVDCLLPNRESLAFQSALVCFYHQWVSRVSSLPSMLDINISLEKVTGAAIELLNAQKTELVQMDTSPAREIDHTTLSTTIEFIESLCSRTKQLFHDYTPTPIPPTQQQAPSFLQEQFNPFSDFGNEADDIAGLGALGELNQLEFAWDDGLFNFETE</sequence>
<feature type="coiled-coil region" evidence="5">
    <location>
        <begin position="33"/>
        <end position="60"/>
    </location>
</feature>
<name>A0A1L9S0Z0_ASPWE</name>
<protein>
    <recommendedName>
        <fullName evidence="6">Xylanolytic transcriptional activator regulatory domain-containing protein</fullName>
    </recommendedName>
</protein>
<feature type="domain" description="Xylanolytic transcriptional activator regulatory" evidence="6">
    <location>
        <begin position="245"/>
        <end position="318"/>
    </location>
</feature>
<gene>
    <name evidence="7" type="ORF">ASPWEDRAFT_102560</name>
</gene>
<evidence type="ECO:0000256" key="2">
    <source>
        <dbReference type="ARBA" id="ARBA00022723"/>
    </source>
</evidence>
<dbReference type="GO" id="GO:0006351">
    <property type="term" value="P:DNA-templated transcription"/>
    <property type="evidence" value="ECO:0007669"/>
    <property type="project" value="InterPro"/>
</dbReference>
<keyword evidence="2" id="KW-0479">Metal-binding</keyword>
<keyword evidence="4" id="KW-0539">Nucleus</keyword>
<evidence type="ECO:0000256" key="5">
    <source>
        <dbReference type="SAM" id="Coils"/>
    </source>
</evidence>
<organism evidence="7 8">
    <name type="scientific">Aspergillus wentii DTO 134E9</name>
    <dbReference type="NCBI Taxonomy" id="1073089"/>
    <lineage>
        <taxon>Eukaryota</taxon>
        <taxon>Fungi</taxon>
        <taxon>Dikarya</taxon>
        <taxon>Ascomycota</taxon>
        <taxon>Pezizomycotina</taxon>
        <taxon>Eurotiomycetes</taxon>
        <taxon>Eurotiomycetidae</taxon>
        <taxon>Eurotiales</taxon>
        <taxon>Aspergillaceae</taxon>
        <taxon>Aspergillus</taxon>
        <taxon>Aspergillus subgen. Cremei</taxon>
    </lineage>
</organism>
<dbReference type="SMART" id="SM00906">
    <property type="entry name" value="Fungal_trans"/>
    <property type="match status" value="1"/>
</dbReference>
<dbReference type="Proteomes" id="UP000184383">
    <property type="component" value="Unassembled WGS sequence"/>
</dbReference>
<evidence type="ECO:0000256" key="4">
    <source>
        <dbReference type="ARBA" id="ARBA00023242"/>
    </source>
</evidence>
<evidence type="ECO:0000256" key="1">
    <source>
        <dbReference type="ARBA" id="ARBA00004123"/>
    </source>
</evidence>
<dbReference type="GeneID" id="63743336"/>
<dbReference type="CDD" id="cd12148">
    <property type="entry name" value="fungal_TF_MHR"/>
    <property type="match status" value="1"/>
</dbReference>
<proteinExistence type="predicted"/>
<dbReference type="GO" id="GO:0005634">
    <property type="term" value="C:nucleus"/>
    <property type="evidence" value="ECO:0007669"/>
    <property type="project" value="UniProtKB-SubCell"/>
</dbReference>
<keyword evidence="3" id="KW-0238">DNA-binding</keyword>
<dbReference type="EMBL" id="KV878209">
    <property type="protein sequence ID" value="OJJ40830.1"/>
    <property type="molecule type" value="Genomic_DNA"/>
</dbReference>
<dbReference type="GO" id="GO:0003677">
    <property type="term" value="F:DNA binding"/>
    <property type="evidence" value="ECO:0007669"/>
    <property type="project" value="UniProtKB-KW"/>
</dbReference>
<evidence type="ECO:0000256" key="3">
    <source>
        <dbReference type="ARBA" id="ARBA00023125"/>
    </source>
</evidence>
<keyword evidence="5" id="KW-0175">Coiled coil</keyword>
<dbReference type="VEuPathDB" id="FungiDB:ASPWEDRAFT_102560"/>
<dbReference type="GO" id="GO:0003700">
    <property type="term" value="F:DNA-binding transcription factor activity"/>
    <property type="evidence" value="ECO:0007669"/>
    <property type="project" value="InterPro"/>
</dbReference>
<dbReference type="AlphaFoldDB" id="A0A1L9S0Z0"/>
<dbReference type="RefSeq" id="XP_040694506.1">
    <property type="nucleotide sequence ID" value="XM_040827488.1"/>
</dbReference>
<evidence type="ECO:0000313" key="8">
    <source>
        <dbReference type="Proteomes" id="UP000184383"/>
    </source>
</evidence>
<dbReference type="Pfam" id="PF04082">
    <property type="entry name" value="Fungal_trans"/>
    <property type="match status" value="1"/>
</dbReference>
<keyword evidence="8" id="KW-1185">Reference proteome</keyword>
<comment type="subcellular location">
    <subcellularLocation>
        <location evidence="1">Nucleus</location>
    </subcellularLocation>
</comment>